<comment type="caution">
    <text evidence="1">The sequence shown here is derived from an EMBL/GenBank/DDBJ whole genome shotgun (WGS) entry which is preliminary data.</text>
</comment>
<evidence type="ECO:0000313" key="2">
    <source>
        <dbReference type="Proteomes" id="UP000625079"/>
    </source>
</evidence>
<protein>
    <submittedName>
        <fullName evidence="1">Uncharacterized protein</fullName>
    </submittedName>
</protein>
<organism evidence="1 2">
    <name type="scientific">Bradyrhizobium guangdongense</name>
    <dbReference type="NCBI Taxonomy" id="1325090"/>
    <lineage>
        <taxon>Bacteria</taxon>
        <taxon>Pseudomonadati</taxon>
        <taxon>Pseudomonadota</taxon>
        <taxon>Alphaproteobacteria</taxon>
        <taxon>Hyphomicrobiales</taxon>
        <taxon>Nitrobacteraceae</taxon>
        <taxon>Bradyrhizobium</taxon>
    </lineage>
</organism>
<dbReference type="EMBL" id="BMHC01000015">
    <property type="protein sequence ID" value="GGI29630.1"/>
    <property type="molecule type" value="Genomic_DNA"/>
</dbReference>
<evidence type="ECO:0000313" key="1">
    <source>
        <dbReference type="EMBL" id="GGI29630.1"/>
    </source>
</evidence>
<reference evidence="1" key="2">
    <citation type="submission" date="2022-12" db="EMBL/GenBank/DDBJ databases">
        <authorList>
            <person name="Sun Q."/>
            <person name="Zhou Y."/>
        </authorList>
    </citation>
    <scope>NUCLEOTIDE SEQUENCE</scope>
    <source>
        <strain evidence="1">CGMCC 1.15034</strain>
    </source>
</reference>
<proteinExistence type="predicted"/>
<accession>A0AA87WAA8</accession>
<dbReference type="Proteomes" id="UP000625079">
    <property type="component" value="Unassembled WGS sequence"/>
</dbReference>
<name>A0AA87WAA8_9BRAD</name>
<reference evidence="1" key="1">
    <citation type="journal article" date="2014" name="Int. J. Syst. Evol. Microbiol.">
        <title>Complete genome sequence of Corynebacterium casei LMG S-19264T (=DSM 44701T), isolated from a smear-ripened cheese.</title>
        <authorList>
            <consortium name="US DOE Joint Genome Institute (JGI-PGF)"/>
            <person name="Walter F."/>
            <person name="Albersmeier A."/>
            <person name="Kalinowski J."/>
            <person name="Ruckert C."/>
        </authorList>
    </citation>
    <scope>NUCLEOTIDE SEQUENCE</scope>
    <source>
        <strain evidence="1">CGMCC 1.15034</strain>
    </source>
</reference>
<sequence length="58" mass="6683">MNGGQLMAGVGNCRHRHARWRDSYGYYRAPARTVYDRDYYDRGYDGPGVTIGVGPDRW</sequence>
<dbReference type="AlphaFoldDB" id="A0AA87WAA8"/>
<gene>
    <name evidence="1" type="ORF">GCM10010987_55430</name>
</gene>